<evidence type="ECO:0008006" key="2">
    <source>
        <dbReference type="Google" id="ProtNLM"/>
    </source>
</evidence>
<sequence length="152" mass="17306">MSNIEVNKENSIVTYILQLDVKGEYEAIKKFIKDDSASYIYGCDEPKTMRFEWFLSKDETKVTLLEMFEDSDAAKLRVDNLLVSPLAEPFQNLFEPTSFTVLGSIKHDLREMLEGWGRTLETTQVVFISLPQTNNPIPLRQLATPALGAARE</sequence>
<gene>
    <name evidence="1" type="ORF">METZ01_LOCUS467477</name>
</gene>
<protein>
    <recommendedName>
        <fullName evidence="2">ABM domain-containing protein</fullName>
    </recommendedName>
</protein>
<reference evidence="1" key="1">
    <citation type="submission" date="2018-05" db="EMBL/GenBank/DDBJ databases">
        <authorList>
            <person name="Lanie J.A."/>
            <person name="Ng W.-L."/>
            <person name="Kazmierczak K.M."/>
            <person name="Andrzejewski T.M."/>
            <person name="Davidsen T.M."/>
            <person name="Wayne K.J."/>
            <person name="Tettelin H."/>
            <person name="Glass J.I."/>
            <person name="Rusch D."/>
            <person name="Podicherti R."/>
            <person name="Tsui H.-C.T."/>
            <person name="Winkler M.E."/>
        </authorList>
    </citation>
    <scope>NUCLEOTIDE SEQUENCE</scope>
</reference>
<name>A0A383B468_9ZZZZ</name>
<dbReference type="EMBL" id="UINC01197241">
    <property type="protein sequence ID" value="SVE14623.1"/>
    <property type="molecule type" value="Genomic_DNA"/>
</dbReference>
<accession>A0A383B468</accession>
<dbReference type="AlphaFoldDB" id="A0A383B468"/>
<evidence type="ECO:0000313" key="1">
    <source>
        <dbReference type="EMBL" id="SVE14623.1"/>
    </source>
</evidence>
<organism evidence="1">
    <name type="scientific">marine metagenome</name>
    <dbReference type="NCBI Taxonomy" id="408172"/>
    <lineage>
        <taxon>unclassified sequences</taxon>
        <taxon>metagenomes</taxon>
        <taxon>ecological metagenomes</taxon>
    </lineage>
</organism>
<proteinExistence type="predicted"/>